<evidence type="ECO:0000256" key="1">
    <source>
        <dbReference type="SAM" id="SignalP"/>
    </source>
</evidence>
<dbReference type="Proteomes" id="UP001606305">
    <property type="component" value="Unassembled WGS sequence"/>
</dbReference>
<keyword evidence="1" id="KW-0732">Signal</keyword>
<dbReference type="RefSeq" id="WP_394488312.1">
    <property type="nucleotide sequence ID" value="NZ_JBIGIA010000007.1"/>
</dbReference>
<gene>
    <name evidence="2" type="ORF">ACG00X_11475</name>
</gene>
<sequence>MNGCSSSLFRAIAAFACLWASTPAQALSCTTVGASGSVGFTIAVASNFNAPTLSLATAYADSQGYKITVCQDSSGNLYNAIIPSNGPQYALFFSADTTRPALISTNYPTLVAASPANYAKGIPVFLLSPSAYAAASGNYRAVSYLTTGLTAGANAQRSDSTLPAVTNHVKVRRAPSSPPVSSLAIGNPSLAPYGVAAGWVLGSDSVAYPDNMGLWASGANVANAGTNVTASCAGFVTGSQWICEYDNIDYTLQAITNNRVTAGFVAYAQVCPTWAGSAYPLDQYVLFPGYNTTQAYVQLNVSDATTQARATAFLAYLGIGTGSWNSWLTSHCYQSL</sequence>
<feature type="chain" id="PRO_5045695114" evidence="1">
    <location>
        <begin position="27"/>
        <end position="336"/>
    </location>
</feature>
<dbReference type="EMBL" id="JBIGIA010000007">
    <property type="protein sequence ID" value="MFG6457454.1"/>
    <property type="molecule type" value="Genomic_DNA"/>
</dbReference>
<accession>A0ABW7G687</accession>
<name>A0ABW7G687_9BURK</name>
<keyword evidence="3" id="KW-1185">Reference proteome</keyword>
<feature type="signal peptide" evidence="1">
    <location>
        <begin position="1"/>
        <end position="26"/>
    </location>
</feature>
<organism evidence="2 3">
    <name type="scientific">Pelomonas nitida</name>
    <dbReference type="NCBI Taxonomy" id="3299027"/>
    <lineage>
        <taxon>Bacteria</taxon>
        <taxon>Pseudomonadati</taxon>
        <taxon>Pseudomonadota</taxon>
        <taxon>Betaproteobacteria</taxon>
        <taxon>Burkholderiales</taxon>
        <taxon>Sphaerotilaceae</taxon>
        <taxon>Roseateles</taxon>
    </lineage>
</organism>
<evidence type="ECO:0000313" key="2">
    <source>
        <dbReference type="EMBL" id="MFG6457454.1"/>
    </source>
</evidence>
<reference evidence="2 3" key="1">
    <citation type="submission" date="2024-09" db="EMBL/GenBank/DDBJ databases">
        <title>Novel species of the genus Pelomonas and Roseateles isolated from streams.</title>
        <authorList>
            <person name="Lu H."/>
        </authorList>
    </citation>
    <scope>NUCLEOTIDE SEQUENCE [LARGE SCALE GENOMIC DNA]</scope>
    <source>
        <strain evidence="2 3">BYS96W</strain>
    </source>
</reference>
<dbReference type="Gene3D" id="3.40.190.10">
    <property type="entry name" value="Periplasmic binding protein-like II"/>
    <property type="match status" value="2"/>
</dbReference>
<comment type="caution">
    <text evidence="2">The sequence shown here is derived from an EMBL/GenBank/DDBJ whole genome shotgun (WGS) entry which is preliminary data.</text>
</comment>
<dbReference type="SUPFAM" id="SSF53850">
    <property type="entry name" value="Periplasmic binding protein-like II"/>
    <property type="match status" value="1"/>
</dbReference>
<proteinExistence type="predicted"/>
<protein>
    <submittedName>
        <fullName evidence="2">Substrate-binding domain-containing protein</fullName>
    </submittedName>
</protein>
<evidence type="ECO:0000313" key="3">
    <source>
        <dbReference type="Proteomes" id="UP001606305"/>
    </source>
</evidence>
<dbReference type="Pfam" id="PF13531">
    <property type="entry name" value="SBP_bac_11"/>
    <property type="match status" value="1"/>
</dbReference>